<dbReference type="Proteomes" id="UP000319349">
    <property type="component" value="Chromosome"/>
</dbReference>
<organism evidence="1 2">
    <name type="scientific">Xanthomonas cerealis pv. cerealis</name>
    <dbReference type="NCBI Taxonomy" id="152263"/>
    <lineage>
        <taxon>Bacteria</taxon>
        <taxon>Pseudomonadati</taxon>
        <taxon>Pseudomonadota</taxon>
        <taxon>Gammaproteobacteria</taxon>
        <taxon>Lysobacterales</taxon>
        <taxon>Lysobacteraceae</taxon>
        <taxon>Xanthomonas</taxon>
        <taxon>Xanthomonas translucens group</taxon>
        <taxon>Xanthomonas cerealis</taxon>
    </lineage>
</organism>
<name>A0A514EBY0_9XANT</name>
<dbReference type="SUPFAM" id="SSF51161">
    <property type="entry name" value="Trimeric LpxA-like enzymes"/>
    <property type="match status" value="1"/>
</dbReference>
<dbReference type="InterPro" id="IPR011004">
    <property type="entry name" value="Trimer_LpxA-like_sf"/>
</dbReference>
<reference evidence="1 2" key="1">
    <citation type="submission" date="2019-03" db="EMBL/GenBank/DDBJ databases">
        <title>Tal1 in Xanthomonas translucens pv. cerealis Contributes to Virulence in Bacterial Leaf Streak of Wheat.</title>
        <authorList>
            <person name="Shah S.M.A."/>
            <person name="Haq F."/>
            <person name="Ma W."/>
            <person name="Xu X."/>
            <person name="Wang S."/>
            <person name="Xu Z."/>
            <person name="Zou L."/>
            <person name="Zhu B."/>
            <person name="Chen G."/>
        </authorList>
    </citation>
    <scope>NUCLEOTIDE SEQUENCE [LARGE SCALE GENOMIC DNA]</scope>
    <source>
        <strain evidence="1 2">01</strain>
    </source>
</reference>
<evidence type="ECO:0000313" key="2">
    <source>
        <dbReference type="Proteomes" id="UP000319349"/>
    </source>
</evidence>
<keyword evidence="1" id="KW-0808">Transferase</keyword>
<sequence>MKTLVLIGLGHALEQAQRTAQACGLAHVGIALESPDRYNFDLNALHASHPPAATNVFVAMDERAVNQSRHRLLADVRLAGYGSIDLVWPQAHIDAGVRLLGNVHVGPGCNLAAGSNIGAGSWLERQVMVEQDVRVGACVTLNAGVHLGRGTQIGQGSTLGGGSMTRSGARIGRHCEWLLPGTLPDVLQDRCFYDALMPGGARILR</sequence>
<evidence type="ECO:0000313" key="1">
    <source>
        <dbReference type="EMBL" id="QDI03544.1"/>
    </source>
</evidence>
<dbReference type="EMBL" id="CP038228">
    <property type="protein sequence ID" value="QDI03544.1"/>
    <property type="molecule type" value="Genomic_DNA"/>
</dbReference>
<dbReference type="GO" id="GO:0016740">
    <property type="term" value="F:transferase activity"/>
    <property type="evidence" value="ECO:0007669"/>
    <property type="project" value="UniProtKB-KW"/>
</dbReference>
<dbReference type="RefSeq" id="WP_142742147.1">
    <property type="nucleotide sequence ID" value="NZ_CP038228.1"/>
</dbReference>
<keyword evidence="2" id="KW-1185">Reference proteome</keyword>
<protein>
    <submittedName>
        <fullName evidence="1">Acetyltransferase</fullName>
    </submittedName>
</protein>
<dbReference type="AlphaFoldDB" id="A0A514EBY0"/>
<proteinExistence type="predicted"/>
<gene>
    <name evidence="1" type="ORF">E4A48_07395</name>
</gene>
<accession>A0A514EBY0</accession>
<dbReference type="Gene3D" id="2.160.10.10">
    <property type="entry name" value="Hexapeptide repeat proteins"/>
    <property type="match status" value="1"/>
</dbReference>